<accession>A0A0G4GQY5</accession>
<name>A0A0G4GQY5_9ALVE</name>
<dbReference type="EMBL" id="CDMZ01001455">
    <property type="protein sequence ID" value="CEM32860.1"/>
    <property type="molecule type" value="Genomic_DNA"/>
</dbReference>
<sequence>MFSADISLDLPAGSTWEVDVTWTNGRETKTWTDSGVGSADLALNLDQRTGRLEAPPTYRTYAPIDTASKLTKPRDPPMLGSPSLISTAVPNTPYAGATHTGMMSPPRSRLLREEAPLYSAPALGGQDYPVQCAYHAYGGPRGEIPVDAATRRYHVHGHQHPSRAPATDCCVEASVKLSCSRPSTILSPYWY</sequence>
<evidence type="ECO:0000313" key="2">
    <source>
        <dbReference type="EMBL" id="CEM32860.1"/>
    </source>
</evidence>
<dbReference type="AlphaFoldDB" id="A0A0G4GQY5"/>
<dbReference type="VEuPathDB" id="CryptoDB:Cvel_22982"/>
<organism evidence="2">
    <name type="scientific">Chromera velia CCMP2878</name>
    <dbReference type="NCBI Taxonomy" id="1169474"/>
    <lineage>
        <taxon>Eukaryota</taxon>
        <taxon>Sar</taxon>
        <taxon>Alveolata</taxon>
        <taxon>Colpodellida</taxon>
        <taxon>Chromeraceae</taxon>
        <taxon>Chromera</taxon>
    </lineage>
</organism>
<evidence type="ECO:0000256" key="1">
    <source>
        <dbReference type="SAM" id="MobiDB-lite"/>
    </source>
</evidence>
<feature type="region of interest" description="Disordered" evidence="1">
    <location>
        <begin position="68"/>
        <end position="87"/>
    </location>
</feature>
<proteinExistence type="predicted"/>
<reference evidence="2" key="1">
    <citation type="submission" date="2014-11" db="EMBL/GenBank/DDBJ databases">
        <authorList>
            <person name="Otto D Thomas"/>
            <person name="Naeem Raeece"/>
        </authorList>
    </citation>
    <scope>NUCLEOTIDE SEQUENCE</scope>
</reference>
<gene>
    <name evidence="2" type="ORF">Cvel_22982</name>
</gene>
<protein>
    <submittedName>
        <fullName evidence="2">Uncharacterized protein</fullName>
    </submittedName>
</protein>